<keyword evidence="4" id="KW-1185">Reference proteome</keyword>
<evidence type="ECO:0000313" key="3">
    <source>
        <dbReference type="EMBL" id="AXR05300.1"/>
    </source>
</evidence>
<dbReference type="Pfam" id="PF10442">
    <property type="entry name" value="FIST_C"/>
    <property type="match status" value="1"/>
</dbReference>
<dbReference type="PANTHER" id="PTHR40252:SF2">
    <property type="entry name" value="BLR0328 PROTEIN"/>
    <property type="match status" value="1"/>
</dbReference>
<protein>
    <recommendedName>
        <fullName evidence="5">Histidine kinase</fullName>
    </recommendedName>
</protein>
<accession>A0A346NIE3</accession>
<reference evidence="3 4" key="1">
    <citation type="submission" date="2018-08" db="EMBL/GenBank/DDBJ databases">
        <title>Salinimonas sediminis sp. nov., a piezophilic bacterium isolated from a deep-sea sediment sample from the New Britain Trench.</title>
        <authorList>
            <person name="Cao J."/>
        </authorList>
    </citation>
    <scope>NUCLEOTIDE SEQUENCE [LARGE SCALE GENOMIC DNA]</scope>
    <source>
        <strain evidence="3 4">N102</strain>
    </source>
</reference>
<sequence>MDIEVAWAQNDSTDMLVANVLRQLPEQRTPSILFVFFNANHNAELIRHIINTRLKTVILMASSSHGAFANTPDSANAAADLTVFAVYDEQGHYGTGSVSVTDMSAQEAARQATLAALENSQVPYEAPAMLWCAMPSGCEEALLAGIADIVGEHIPVFGGTIADNDINGDWFGGDAHQGGCDYVTIAALYPSQAPGASYSSGYSPGSQACKVTAVQARNITHLNNAPAAKVYNGLTQNSIGSMLAGGSILALTTLQPLGRVIPSPAGLPEYLLSHPDAVTAQGGLSLFSQVEVDTNLVVMQGSVESLIERAEKVIANAIALLPDQSEPAGVLLVYCAGCMFTVAEQLPAMLARVRARFPALPIAGIYTFGEQGRFLDGHNRHGNLMISAVAFAK</sequence>
<dbReference type="SMART" id="SM01204">
    <property type="entry name" value="FIST_C"/>
    <property type="match status" value="1"/>
</dbReference>
<evidence type="ECO:0000259" key="1">
    <source>
        <dbReference type="SMART" id="SM00897"/>
    </source>
</evidence>
<dbReference type="OrthoDB" id="179842at2"/>
<evidence type="ECO:0000259" key="2">
    <source>
        <dbReference type="SMART" id="SM01204"/>
    </source>
</evidence>
<dbReference type="InterPro" id="IPR013702">
    <property type="entry name" value="FIST_domain_N"/>
</dbReference>
<evidence type="ECO:0000313" key="4">
    <source>
        <dbReference type="Proteomes" id="UP000262073"/>
    </source>
</evidence>
<dbReference type="Pfam" id="PF08495">
    <property type="entry name" value="FIST"/>
    <property type="match status" value="1"/>
</dbReference>
<name>A0A346NIE3_9ALTE</name>
<organism evidence="3 4">
    <name type="scientific">Salinimonas sediminis</name>
    <dbReference type="NCBI Taxonomy" id="2303538"/>
    <lineage>
        <taxon>Bacteria</taxon>
        <taxon>Pseudomonadati</taxon>
        <taxon>Pseudomonadota</taxon>
        <taxon>Gammaproteobacteria</taxon>
        <taxon>Alteromonadales</taxon>
        <taxon>Alteromonadaceae</taxon>
        <taxon>Alteromonas/Salinimonas group</taxon>
        <taxon>Salinimonas</taxon>
    </lineage>
</organism>
<dbReference type="Proteomes" id="UP000262073">
    <property type="component" value="Chromosome"/>
</dbReference>
<evidence type="ECO:0008006" key="5">
    <source>
        <dbReference type="Google" id="ProtNLM"/>
    </source>
</evidence>
<dbReference type="InterPro" id="IPR019494">
    <property type="entry name" value="FIST_C"/>
</dbReference>
<dbReference type="PANTHER" id="PTHR40252">
    <property type="entry name" value="BLR0328 PROTEIN"/>
    <property type="match status" value="1"/>
</dbReference>
<feature type="domain" description="FIST" evidence="1">
    <location>
        <begin position="29"/>
        <end position="226"/>
    </location>
</feature>
<dbReference type="RefSeq" id="WP_117315283.1">
    <property type="nucleotide sequence ID" value="NZ_CP031769.1"/>
</dbReference>
<proteinExistence type="predicted"/>
<gene>
    <name evidence="3" type="ORF">D0Y50_02300</name>
</gene>
<dbReference type="SMART" id="SM00897">
    <property type="entry name" value="FIST"/>
    <property type="match status" value="1"/>
</dbReference>
<dbReference type="KEGG" id="salm:D0Y50_02300"/>
<feature type="domain" description="FIST C-domain" evidence="2">
    <location>
        <begin position="227"/>
        <end position="374"/>
    </location>
</feature>
<dbReference type="EMBL" id="CP031769">
    <property type="protein sequence ID" value="AXR05300.1"/>
    <property type="molecule type" value="Genomic_DNA"/>
</dbReference>
<dbReference type="AlphaFoldDB" id="A0A346NIE3"/>